<dbReference type="SMART" id="SM00758">
    <property type="entry name" value="PA14"/>
    <property type="match status" value="1"/>
</dbReference>
<dbReference type="OrthoDB" id="945441at2"/>
<evidence type="ECO:0000259" key="1">
    <source>
        <dbReference type="PROSITE" id="PS51379"/>
    </source>
</evidence>
<dbReference type="EMBL" id="PDUD01000012">
    <property type="protein sequence ID" value="PHN06990.1"/>
    <property type="molecule type" value="Genomic_DNA"/>
</dbReference>
<accession>A0A2D0NF39</accession>
<keyword evidence="4" id="KW-1185">Reference proteome</keyword>
<feature type="domain" description="4Fe-4S ferredoxin-type" evidence="1">
    <location>
        <begin position="872"/>
        <end position="903"/>
    </location>
</feature>
<dbReference type="CDD" id="cd14948">
    <property type="entry name" value="BACON"/>
    <property type="match status" value="1"/>
</dbReference>
<dbReference type="SUPFAM" id="SSF56988">
    <property type="entry name" value="Anthrax protective antigen"/>
    <property type="match status" value="1"/>
</dbReference>
<dbReference type="InterPro" id="IPR013320">
    <property type="entry name" value="ConA-like_dom_sf"/>
</dbReference>
<reference evidence="3 4" key="1">
    <citation type="submission" date="2017-10" db="EMBL/GenBank/DDBJ databases">
        <title>The draft genome sequence of Lewinella nigricans NBRC 102662.</title>
        <authorList>
            <person name="Wang K."/>
        </authorList>
    </citation>
    <scope>NUCLEOTIDE SEQUENCE [LARGE SCALE GENOMIC DNA]</scope>
    <source>
        <strain evidence="3 4">NBRC 102662</strain>
    </source>
</reference>
<comment type="caution">
    <text evidence="3">The sequence shown here is derived from an EMBL/GenBank/DDBJ whole genome shotgun (WGS) entry which is preliminary data.</text>
</comment>
<gene>
    <name evidence="3" type="ORF">CRP01_08495</name>
</gene>
<name>A0A2D0NF39_FLAN2</name>
<dbReference type="InterPro" id="IPR013783">
    <property type="entry name" value="Ig-like_fold"/>
</dbReference>
<dbReference type="Pfam" id="PF07691">
    <property type="entry name" value="PA14"/>
    <property type="match status" value="1"/>
</dbReference>
<proteinExistence type="predicted"/>
<evidence type="ECO:0000313" key="4">
    <source>
        <dbReference type="Proteomes" id="UP000223913"/>
    </source>
</evidence>
<evidence type="ECO:0008006" key="5">
    <source>
        <dbReference type="Google" id="ProtNLM"/>
    </source>
</evidence>
<dbReference type="NCBIfam" id="TIGR04183">
    <property type="entry name" value="Por_Secre_tail"/>
    <property type="match status" value="1"/>
</dbReference>
<feature type="domain" description="PA14" evidence="2">
    <location>
        <begin position="899"/>
        <end position="1036"/>
    </location>
</feature>
<dbReference type="GO" id="GO:0005975">
    <property type="term" value="P:carbohydrate metabolic process"/>
    <property type="evidence" value="ECO:0007669"/>
    <property type="project" value="UniProtKB-ARBA"/>
</dbReference>
<evidence type="ECO:0000259" key="2">
    <source>
        <dbReference type="PROSITE" id="PS51820"/>
    </source>
</evidence>
<sequence length="1443" mass="158897">MYLKLYKMRHSNYPNGLTFTLLNILFLVMAFTVPTFGQGSCASCLQVSNSGKTIQVNYSPQTTDYCFLQGYRSYKVYVYIDGALVGEKGNNRYDDWRGITYAFAKGMGNFETGKNHTIQVDTYSVDCDGNRSNSLYRRTTKTFYLPLQQNFSNGFTVTSAELKANGCRSETFLYEGLPSAGQVKTDIINNTGSYFIHKKDIGKKINMKVSIPWSAFISKVTYEVGGYEKQDIFKTHDLSFYAGSPGIKDGNVSFPLYPWQLYLNKDNNYCQLATVKFYRSGNHQYPYRTLIIPLLVTGQQTDIVGETTGPILPQAILHNPPGDNSFTYLERGVSLCKEVNMSYAETSGVNASLGLEVGASAEFIVEVESSVKATVSASQSTNNAKSISTEICYETSARYENYHSDDGLDGDLIIGAATTYDYGPAISLVYQNCRPAVTRKSIAMVPKTIKHFTYTQKRIKESEIPKLEQILANTPANTKDYQLIQGQINDWKKIIADNESQFSKAPYESNNAVTIEGAKNATQSETQVSRTGTYATASTIFFDASLLVEAGISAAGSSVEASIGVNFSTEVSNGSAQTNGNSVLIGYSLADSTPGDLFNIRTRRDTRSGSHYFELQNGTQTSCPYEGGLRRDKLNLTIGEEQQPSAVFTGIPVGDGSADKATIALNVCNYSESNEVRTYRLRALVTQDAIVSYSGKAIVDEGVPVRDIEPGTCKQVEITVDQHTPGQLAYEGIRLQLTDNCSTVAGEEDISSEVVFSVSFQEAASNTVDLYLNFQVDMRNQEVSPEGVFVAGDWQDEAGFGGDWIPGVAPLTDEDGDGIYQGRFLLSQVSTPTLFRYKFINGSTWETVPTDCGLEEFGFTNRSYAIPELTVNDLEGRPGIVCFNECGPCTISCPDEATDLENGLLATYYQDKEMTVEAFRRVDPAVNFDWAYGAPEACMPEDNFAVVWEGYVEAPITENFTFYTTTDDGVRLWIDGQLIIDRWIDQAPTEYTGSVDLQAGHRVPIRMEYYENAGTAVAQLSWSSASQPKTIIPTEQLFTQPSVATFMAVTPEDQTVGADAGELVFSVTGNMNWEVVVPEAEWATYALERTLTEGALTLFYTANETEAERSLTITFTGADGTVVTRTVTQSGSPAVNTALGCQDLEALTPGNLSEQSDRWSKWSEEGADAQIVEENGNQAVHLQYREDFGELQQDMLLLLGDLNTGTYQLQWDMKVAEGKTAYFNTQKFQDEPGAAFGFQIFFEQGTARVETGGASGEFSYPVGEWFNISFTFDFEQDKVILYLNGSGIYQWQISNTVQAAGGVNQLGALDFYAIADADFFLDNICLEEIRALSLGRSGFPTLPTPNPAAKVKPTVAIGQVHLGQNYPNPARNQTAIPLNIPMTIQRVHLEISDLNGRSMGRTVIAERGEFVHEMTLDLNAGIYFYTLYANGKPVSTKRMVVVR</sequence>
<dbReference type="Gene3D" id="2.60.40.10">
    <property type="entry name" value="Immunoglobulins"/>
    <property type="match status" value="1"/>
</dbReference>
<dbReference type="GO" id="GO:0004553">
    <property type="term" value="F:hydrolase activity, hydrolyzing O-glycosyl compounds"/>
    <property type="evidence" value="ECO:0007669"/>
    <property type="project" value="UniProtKB-ARBA"/>
</dbReference>
<dbReference type="Proteomes" id="UP000223913">
    <property type="component" value="Unassembled WGS sequence"/>
</dbReference>
<dbReference type="PROSITE" id="PS51379">
    <property type="entry name" value="4FE4S_FER_2"/>
    <property type="match status" value="1"/>
</dbReference>
<organism evidence="3 4">
    <name type="scientific">Flavilitoribacter nigricans (strain ATCC 23147 / DSM 23189 / NBRC 102662 / NCIMB 1420 / SS-2)</name>
    <name type="common">Lewinella nigricans</name>
    <dbReference type="NCBI Taxonomy" id="1122177"/>
    <lineage>
        <taxon>Bacteria</taxon>
        <taxon>Pseudomonadati</taxon>
        <taxon>Bacteroidota</taxon>
        <taxon>Saprospiria</taxon>
        <taxon>Saprospirales</taxon>
        <taxon>Lewinellaceae</taxon>
        <taxon>Flavilitoribacter</taxon>
    </lineage>
</organism>
<dbReference type="InterPro" id="IPR011658">
    <property type="entry name" value="PA14_dom"/>
</dbReference>
<dbReference type="InterPro" id="IPR024361">
    <property type="entry name" value="BACON"/>
</dbReference>
<dbReference type="InterPro" id="IPR037524">
    <property type="entry name" value="PA14/GLEYA"/>
</dbReference>
<dbReference type="PROSITE" id="PS51820">
    <property type="entry name" value="PA14"/>
    <property type="match status" value="1"/>
</dbReference>
<dbReference type="InterPro" id="IPR026444">
    <property type="entry name" value="Secre_tail"/>
</dbReference>
<dbReference type="InterPro" id="IPR017896">
    <property type="entry name" value="4Fe4S_Fe-S-bd"/>
</dbReference>
<evidence type="ECO:0000313" key="3">
    <source>
        <dbReference type="EMBL" id="PHN06990.1"/>
    </source>
</evidence>
<dbReference type="Gene3D" id="3.90.182.10">
    <property type="entry name" value="Toxin - Anthrax Protective Antigen,domain 1"/>
    <property type="match status" value="1"/>
</dbReference>
<protein>
    <recommendedName>
        <fullName evidence="5">PA14 domain-containing protein</fullName>
    </recommendedName>
</protein>
<dbReference type="SUPFAM" id="SSF49899">
    <property type="entry name" value="Concanavalin A-like lectins/glucanases"/>
    <property type="match status" value="1"/>
</dbReference>